<dbReference type="Gene3D" id="3.10.20.30">
    <property type="match status" value="1"/>
</dbReference>
<dbReference type="PANTHER" id="PTHR34472">
    <property type="entry name" value="SULFUR CARRIER PROTEIN THIS"/>
    <property type="match status" value="1"/>
</dbReference>
<dbReference type="AlphaFoldDB" id="A0A1Z1MKC0"/>
<sequence length="75" mass="8558">MLNLKQEYYVTVFVNGKPFNCLNSMSIKDLLLYLDFDLDLIIVEYNNEIINLSSFDIFSLNMNDSIEVITIVGGG</sequence>
<proteinExistence type="predicted"/>
<dbReference type="Pfam" id="PF02597">
    <property type="entry name" value="ThiS"/>
    <property type="match status" value="1"/>
</dbReference>
<reference evidence="1" key="1">
    <citation type="journal article" date="2017" name="J. Phycol.">
        <title>Analysis of chloroplast genomes and a supermatrix inform reclassification of the Rhodomelaceae (Rhodophyta).</title>
        <authorList>
            <person name="Diaz-Tapia P."/>
            <person name="Maggs C.A."/>
            <person name="West J.A."/>
            <person name="Verbruggen H."/>
        </authorList>
    </citation>
    <scope>NUCLEOTIDE SEQUENCE</scope>
    <source>
        <strain evidence="1">PD1024</strain>
    </source>
</reference>
<dbReference type="InterPro" id="IPR010035">
    <property type="entry name" value="Thi_S"/>
</dbReference>
<dbReference type="InterPro" id="IPR016155">
    <property type="entry name" value="Mopterin_synth/thiamin_S_b"/>
</dbReference>
<dbReference type="InterPro" id="IPR012675">
    <property type="entry name" value="Beta-grasp_dom_sf"/>
</dbReference>
<keyword evidence="1" id="KW-0934">Plastid</keyword>
<dbReference type="RefSeq" id="YP_009397327.1">
    <property type="nucleotide sequence ID" value="NC_035286.1"/>
</dbReference>
<protein>
    <submittedName>
        <fullName evidence="1">Thiamin biosynthesis protein S</fullName>
    </submittedName>
</protein>
<keyword evidence="1" id="KW-0150">Chloroplast</keyword>
<dbReference type="InterPro" id="IPR003749">
    <property type="entry name" value="ThiS/MoaD-like"/>
</dbReference>
<dbReference type="SUPFAM" id="SSF54285">
    <property type="entry name" value="MoaD/ThiS"/>
    <property type="match status" value="1"/>
</dbReference>
<geneLocation type="chloroplast" evidence="1"/>
<name>A0A1Z1MKC0_9FLOR</name>
<gene>
    <name evidence="1" type="primary">thiS</name>
</gene>
<evidence type="ECO:0000313" key="1">
    <source>
        <dbReference type="EMBL" id="ARW66513.1"/>
    </source>
</evidence>
<dbReference type="NCBIfam" id="TIGR01683">
    <property type="entry name" value="thiS"/>
    <property type="match status" value="1"/>
</dbReference>
<dbReference type="EMBL" id="MF101442">
    <property type="protein sequence ID" value="ARW66513.1"/>
    <property type="molecule type" value="Genomic_DNA"/>
</dbReference>
<dbReference type="GeneID" id="33359666"/>
<organism evidence="1">
    <name type="scientific">Thuretia quercifolia</name>
    <dbReference type="NCBI Taxonomy" id="189650"/>
    <lineage>
        <taxon>Eukaryota</taxon>
        <taxon>Rhodophyta</taxon>
        <taxon>Florideophyceae</taxon>
        <taxon>Rhodymeniophycidae</taxon>
        <taxon>Ceramiales</taxon>
        <taxon>Dasyaceae</taxon>
        <taxon>Thuretia</taxon>
    </lineage>
</organism>
<accession>A0A1Z1MKC0</accession>
<dbReference type="PANTHER" id="PTHR34472:SF1">
    <property type="entry name" value="SULFUR CARRIER PROTEIN THIS"/>
    <property type="match status" value="1"/>
</dbReference>
<dbReference type="CDD" id="cd00565">
    <property type="entry name" value="Ubl_ThiS"/>
    <property type="match status" value="1"/>
</dbReference>